<reference evidence="1" key="1">
    <citation type="submission" date="2020-05" db="EMBL/GenBank/DDBJ databases">
        <title>Phylogenomic resolution of chytrid fungi.</title>
        <authorList>
            <person name="Stajich J.E."/>
            <person name="Amses K."/>
            <person name="Simmons R."/>
            <person name="Seto K."/>
            <person name="Myers J."/>
            <person name="Bonds A."/>
            <person name="Quandt C.A."/>
            <person name="Barry K."/>
            <person name="Liu P."/>
            <person name="Grigoriev I."/>
            <person name="Longcore J.E."/>
            <person name="James T.Y."/>
        </authorList>
    </citation>
    <scope>NUCLEOTIDE SEQUENCE</scope>
    <source>
        <strain evidence="1">JEL0318</strain>
    </source>
</reference>
<dbReference type="InterPro" id="IPR032675">
    <property type="entry name" value="LRR_dom_sf"/>
</dbReference>
<comment type="caution">
    <text evidence="1">The sequence shown here is derived from an EMBL/GenBank/DDBJ whole genome shotgun (WGS) entry which is preliminary data.</text>
</comment>
<evidence type="ECO:0000313" key="2">
    <source>
        <dbReference type="Proteomes" id="UP001212841"/>
    </source>
</evidence>
<name>A0AAD5X6C0_9FUNG</name>
<sequence>MDQSYVLLSAQASLLTPIARLARTCTHIFAVAYPALYRLCFDFTSQEKFEKFCDLMATSPRAHLYAREVLAIIAIEQECGVSSQTVRKLAKHDYDDRKFPRLQELCFGPTGSKRASPITDHALTAILRQCPALSCVQFDNLNSIKGHCFLRDDANMPVHGLRQLQLRFCDAIPANLFKIIAKFAPNLEELELTHLYPRHLEAISKCHKLRLLSVDHIHVGADEADAFMFLSDVGYIPRIENICLVDADELTTEHVVKMVEKWGPRLKRLALGAVDGVGDDAIMAVAKSCPNLEFLDIGDLGIGDEPLIELIKSCPYLSYLDITYNDLVTDQLLVTLRDHAPQLRVLYASEAIHLSRHAWVNFVDSAERLQSFSAGAFWRERYFRDWVNVAHPEFTRYDPRECEWSIEGYEKEMAPASRFDPLTDADRDEEGNDWEDGWMDLGLGGVFF</sequence>
<protein>
    <submittedName>
        <fullName evidence="1">Uncharacterized protein</fullName>
    </submittedName>
</protein>
<proteinExistence type="predicted"/>
<dbReference type="InterPro" id="IPR006553">
    <property type="entry name" value="Leu-rich_rpt_Cys-con_subtyp"/>
</dbReference>
<dbReference type="Gene3D" id="3.80.10.10">
    <property type="entry name" value="Ribonuclease Inhibitor"/>
    <property type="match status" value="2"/>
</dbReference>
<dbReference type="Proteomes" id="UP001212841">
    <property type="component" value="Unassembled WGS sequence"/>
</dbReference>
<dbReference type="GO" id="GO:0019005">
    <property type="term" value="C:SCF ubiquitin ligase complex"/>
    <property type="evidence" value="ECO:0007669"/>
    <property type="project" value="TreeGrafter"/>
</dbReference>
<evidence type="ECO:0000313" key="1">
    <source>
        <dbReference type="EMBL" id="KAJ3053179.1"/>
    </source>
</evidence>
<accession>A0AAD5X6C0</accession>
<organism evidence="1 2">
    <name type="scientific">Rhizophlyctis rosea</name>
    <dbReference type="NCBI Taxonomy" id="64517"/>
    <lineage>
        <taxon>Eukaryota</taxon>
        <taxon>Fungi</taxon>
        <taxon>Fungi incertae sedis</taxon>
        <taxon>Chytridiomycota</taxon>
        <taxon>Chytridiomycota incertae sedis</taxon>
        <taxon>Chytridiomycetes</taxon>
        <taxon>Rhizophlyctidales</taxon>
        <taxon>Rhizophlyctidaceae</taxon>
        <taxon>Rhizophlyctis</taxon>
    </lineage>
</organism>
<gene>
    <name evidence="1" type="ORF">HK097_004879</name>
</gene>
<dbReference type="EMBL" id="JADGJD010000230">
    <property type="protein sequence ID" value="KAJ3053179.1"/>
    <property type="molecule type" value="Genomic_DNA"/>
</dbReference>
<dbReference type="GO" id="GO:0031146">
    <property type="term" value="P:SCF-dependent proteasomal ubiquitin-dependent protein catabolic process"/>
    <property type="evidence" value="ECO:0007669"/>
    <property type="project" value="TreeGrafter"/>
</dbReference>
<dbReference type="PANTHER" id="PTHR13318">
    <property type="entry name" value="PARTNER OF PAIRED, ISOFORM B-RELATED"/>
    <property type="match status" value="1"/>
</dbReference>
<dbReference type="SUPFAM" id="SSF52047">
    <property type="entry name" value="RNI-like"/>
    <property type="match status" value="1"/>
</dbReference>
<keyword evidence="2" id="KW-1185">Reference proteome</keyword>
<dbReference type="AlphaFoldDB" id="A0AAD5X6C0"/>
<dbReference type="SMART" id="SM00367">
    <property type="entry name" value="LRR_CC"/>
    <property type="match status" value="4"/>
</dbReference>